<dbReference type="Gene3D" id="3.30.110.70">
    <property type="entry name" value="Hypothetical protein apc22750. Chain B"/>
    <property type="match status" value="1"/>
</dbReference>
<keyword evidence="2" id="KW-1185">Reference proteome</keyword>
<accession>A0A3N7JX69</accession>
<dbReference type="AlphaFoldDB" id="A0A3N7JX69"/>
<proteinExistence type="predicted"/>
<name>A0A3N7JX69_9BURK</name>
<organism evidence="1 2">
    <name type="scientific">Piscinibacter terrae</name>
    <dbReference type="NCBI Taxonomy" id="2496871"/>
    <lineage>
        <taxon>Bacteria</taxon>
        <taxon>Pseudomonadati</taxon>
        <taxon>Pseudomonadota</taxon>
        <taxon>Betaproteobacteria</taxon>
        <taxon>Burkholderiales</taxon>
        <taxon>Sphaerotilaceae</taxon>
        <taxon>Piscinibacter</taxon>
    </lineage>
</organism>
<gene>
    <name evidence="1" type="ORF">DZC73_11405</name>
</gene>
<evidence type="ECO:0000313" key="2">
    <source>
        <dbReference type="Proteomes" id="UP000267464"/>
    </source>
</evidence>
<comment type="caution">
    <text evidence="1">The sequence shown here is derived from an EMBL/GenBank/DDBJ whole genome shotgun (WGS) entry which is preliminary data.</text>
</comment>
<protein>
    <submittedName>
        <fullName evidence="1">Uncharacterized protein</fullName>
    </submittedName>
</protein>
<evidence type="ECO:0000313" key="1">
    <source>
        <dbReference type="EMBL" id="RQP25419.1"/>
    </source>
</evidence>
<dbReference type="EMBL" id="QUSW01000002">
    <property type="protein sequence ID" value="RQP25419.1"/>
    <property type="molecule type" value="Genomic_DNA"/>
</dbReference>
<reference evidence="1 2" key="1">
    <citation type="submission" date="2018-08" db="EMBL/GenBank/DDBJ databases">
        <authorList>
            <person name="Khan S.A."/>
            <person name="Jeon C.O."/>
            <person name="Chun B.H."/>
            <person name="Jeong S.E."/>
        </authorList>
    </citation>
    <scope>NUCLEOTIDE SEQUENCE [LARGE SCALE GENOMIC DNA]</scope>
    <source>
        <strain evidence="1 2">S-16</strain>
    </source>
</reference>
<reference evidence="1 2" key="2">
    <citation type="submission" date="2018-12" db="EMBL/GenBank/DDBJ databases">
        <title>Rhizobacter gummiphilus sp. nov., a rubber-degrading bacterium isolated from the soil of a botanical garden in Japan.</title>
        <authorList>
            <person name="Shunsuke S.S."/>
        </authorList>
    </citation>
    <scope>NUCLEOTIDE SEQUENCE [LARGE SCALE GENOMIC DNA]</scope>
    <source>
        <strain evidence="1 2">S-16</strain>
    </source>
</reference>
<dbReference type="Proteomes" id="UP000267464">
    <property type="component" value="Unassembled WGS sequence"/>
</dbReference>
<sequence>MHALYAITKTSLLSIPLFVSGCASIGTSYGVEGAYNAALRTKIEDVSKLPEQEQLRLREVKFIESTGLASIPKGEVVGLACKLTVAVLVFKWTWRPELNETNGKTPEEAARVQLLLKAMQRGANAVVAPSCTHKDGIDWGNNCFESWVCTGQAVWVP</sequence>